<dbReference type="Pfam" id="PF07714">
    <property type="entry name" value="PK_Tyr_Ser-Thr"/>
    <property type="match status" value="1"/>
</dbReference>
<organism evidence="2 3">
    <name type="scientific">Mycena chlorophos</name>
    <name type="common">Agaric fungus</name>
    <name type="synonym">Agaricus chlorophos</name>
    <dbReference type="NCBI Taxonomy" id="658473"/>
    <lineage>
        <taxon>Eukaryota</taxon>
        <taxon>Fungi</taxon>
        <taxon>Dikarya</taxon>
        <taxon>Basidiomycota</taxon>
        <taxon>Agaricomycotina</taxon>
        <taxon>Agaricomycetes</taxon>
        <taxon>Agaricomycetidae</taxon>
        <taxon>Agaricales</taxon>
        <taxon>Marasmiineae</taxon>
        <taxon>Mycenaceae</taxon>
        <taxon>Mycena</taxon>
    </lineage>
</organism>
<dbReference type="InterPro" id="IPR000719">
    <property type="entry name" value="Prot_kinase_dom"/>
</dbReference>
<evidence type="ECO:0000259" key="1">
    <source>
        <dbReference type="PROSITE" id="PS50011"/>
    </source>
</evidence>
<protein>
    <submittedName>
        <fullName evidence="2">Kinase-like protein</fullName>
    </submittedName>
</protein>
<name>A0A8H6TPB3_MYCCL</name>
<dbReference type="OrthoDB" id="346907at2759"/>
<keyword evidence="2" id="KW-0418">Kinase</keyword>
<dbReference type="Proteomes" id="UP000613580">
    <property type="component" value="Unassembled WGS sequence"/>
</dbReference>
<evidence type="ECO:0000313" key="3">
    <source>
        <dbReference type="Proteomes" id="UP000613580"/>
    </source>
</evidence>
<reference evidence="2" key="1">
    <citation type="submission" date="2020-05" db="EMBL/GenBank/DDBJ databases">
        <title>Mycena genomes resolve the evolution of fungal bioluminescence.</title>
        <authorList>
            <person name="Tsai I.J."/>
        </authorList>
    </citation>
    <scope>NUCLEOTIDE SEQUENCE</scope>
    <source>
        <strain evidence="2">110903Hualien_Pintung</strain>
    </source>
</reference>
<dbReference type="InterPro" id="IPR001245">
    <property type="entry name" value="Ser-Thr/Tyr_kinase_cat_dom"/>
</dbReference>
<dbReference type="GO" id="GO:0004674">
    <property type="term" value="F:protein serine/threonine kinase activity"/>
    <property type="evidence" value="ECO:0007669"/>
    <property type="project" value="TreeGrafter"/>
</dbReference>
<gene>
    <name evidence="2" type="ORF">HMN09_00150700</name>
</gene>
<evidence type="ECO:0000313" key="2">
    <source>
        <dbReference type="EMBL" id="KAF7320659.1"/>
    </source>
</evidence>
<dbReference type="PANTHER" id="PTHR44329">
    <property type="entry name" value="SERINE/THREONINE-PROTEIN KINASE TNNI3K-RELATED"/>
    <property type="match status" value="1"/>
</dbReference>
<dbReference type="GO" id="GO:0005524">
    <property type="term" value="F:ATP binding"/>
    <property type="evidence" value="ECO:0007669"/>
    <property type="project" value="InterPro"/>
</dbReference>
<dbReference type="EMBL" id="JACAZE010000002">
    <property type="protein sequence ID" value="KAF7320659.1"/>
    <property type="molecule type" value="Genomic_DNA"/>
</dbReference>
<dbReference type="PROSITE" id="PS50011">
    <property type="entry name" value="PROTEIN_KINASE_DOM"/>
    <property type="match status" value="1"/>
</dbReference>
<dbReference type="Gene3D" id="1.10.510.10">
    <property type="entry name" value="Transferase(Phosphotransferase) domain 1"/>
    <property type="match status" value="1"/>
</dbReference>
<keyword evidence="2" id="KW-0808">Transferase</keyword>
<proteinExistence type="predicted"/>
<dbReference type="AlphaFoldDB" id="A0A8H6TPB3"/>
<feature type="domain" description="Protein kinase" evidence="1">
    <location>
        <begin position="116"/>
        <end position="390"/>
    </location>
</feature>
<keyword evidence="3" id="KW-1185">Reference proteome</keyword>
<sequence length="697" mass="78210">MIDAIVEAYKQKDTINQISSQLHVADVQQFKDAVAVDVQQIHDILITILQSSSQTNMILSLEGDAAQSVINIIYYLQRHTRLSVLEHGSQAARLMGKLARRCYKLPQDLFISGITRISEYASGSGGYGEVFQAMFQGSRVALKRMRVFRGVDPSHVNAVRARALFCKEALVWQALRHKFIVPLLGIDTESFSPELCMVSPWMNNGTVVDFLHERNTTGKEKIYLVTRLLREITEGLAFLHEQQAIHGDLRGANILVNDQGQACLTDFGLTVLADFPFTDSSANIGGCERWKAPEAFQSGPDRRTTAIDIYALACVCYELYTGYKPFHEVPTRTVMMAVLARKRPTQPVDGSIPNGVWQLMMECWEHEPTDRPKIQAICEYFLELPTHPSEELSRNYRHLEWIPVMANIYPHLERGVNPHRMFDSLVDLGAQRNGARHMLGSVATHKSSATSKTQSDEVVSLQIIQVHPPDTAALCVIERELTLTINCEHILQIEALYLDLGSETLWVQRQHVPTSLSHIRIPTFSNPSIAALCIKDILLAFNYLRCKQISIKGIQLSDILITSSGSLKLTNLDTVLDSIDGEPVFKPILPGMLGNARANTSIAAIIWEMASGTRPLMDPLQHASPMTYKEFTQPYKDADDLDVLTAIISRRRPALREFFQMCFAHESFETLLNTQFIKDAAPRSALVELVNQVEERG</sequence>
<accession>A0A8H6TPB3</accession>
<dbReference type="InterPro" id="IPR011009">
    <property type="entry name" value="Kinase-like_dom_sf"/>
</dbReference>
<dbReference type="InterPro" id="IPR051681">
    <property type="entry name" value="Ser/Thr_Kinases-Pseudokinases"/>
</dbReference>
<comment type="caution">
    <text evidence="2">The sequence shown here is derived from an EMBL/GenBank/DDBJ whole genome shotgun (WGS) entry which is preliminary data.</text>
</comment>
<dbReference type="PRINTS" id="PR00109">
    <property type="entry name" value="TYRKINASE"/>
</dbReference>
<dbReference type="SUPFAM" id="SSF56112">
    <property type="entry name" value="Protein kinase-like (PK-like)"/>
    <property type="match status" value="2"/>
</dbReference>